<keyword evidence="4" id="KW-1133">Transmembrane helix</keyword>
<accession>A0A2K9EML6</accession>
<evidence type="ECO:0000256" key="3">
    <source>
        <dbReference type="SAM" id="MobiDB-lite"/>
    </source>
</evidence>
<dbReference type="PANTHER" id="PTHR22550">
    <property type="entry name" value="SPORE GERMINATION PROTEIN"/>
    <property type="match status" value="1"/>
</dbReference>
<organism evidence="5 6">
    <name type="scientific">Acetivibrio saccincola</name>
    <dbReference type="NCBI Taxonomy" id="1677857"/>
    <lineage>
        <taxon>Bacteria</taxon>
        <taxon>Bacillati</taxon>
        <taxon>Bacillota</taxon>
        <taxon>Clostridia</taxon>
        <taxon>Eubacteriales</taxon>
        <taxon>Oscillospiraceae</taxon>
        <taxon>Acetivibrio</taxon>
    </lineage>
</organism>
<dbReference type="InterPro" id="IPR050768">
    <property type="entry name" value="UPF0353/GerABKA_families"/>
</dbReference>
<feature type="compositionally biased region" description="Basic and acidic residues" evidence="3">
    <location>
        <begin position="568"/>
        <end position="580"/>
    </location>
</feature>
<feature type="region of interest" description="Disordered" evidence="3">
    <location>
        <begin position="35"/>
        <end position="73"/>
    </location>
</feature>
<dbReference type="Pfam" id="PF03323">
    <property type="entry name" value="GerA"/>
    <property type="match status" value="1"/>
</dbReference>
<evidence type="ECO:0000256" key="1">
    <source>
        <dbReference type="ARBA" id="ARBA00005278"/>
    </source>
</evidence>
<dbReference type="InterPro" id="IPR004995">
    <property type="entry name" value="Spore_Ger"/>
</dbReference>
<feature type="region of interest" description="Disordered" evidence="3">
    <location>
        <begin position="557"/>
        <end position="580"/>
    </location>
</feature>
<dbReference type="PIRSF" id="PIRSF005690">
    <property type="entry name" value="GerBA"/>
    <property type="match status" value="1"/>
</dbReference>
<name>A0A2K9EML6_9FIRM</name>
<comment type="similarity">
    <text evidence="1">Belongs to the GerABKA family.</text>
</comment>
<dbReference type="KEGG" id="hsc:HVS_09715"/>
<feature type="transmembrane region" description="Helical" evidence="4">
    <location>
        <begin position="491"/>
        <end position="517"/>
    </location>
</feature>
<keyword evidence="2 4" id="KW-0472">Membrane</keyword>
<evidence type="ECO:0000313" key="5">
    <source>
        <dbReference type="EMBL" id="AUG57841.1"/>
    </source>
</evidence>
<dbReference type="GO" id="GO:0016020">
    <property type="term" value="C:membrane"/>
    <property type="evidence" value="ECO:0007669"/>
    <property type="project" value="InterPro"/>
</dbReference>
<feature type="transmembrane region" description="Helical" evidence="4">
    <location>
        <begin position="462"/>
        <end position="484"/>
    </location>
</feature>
<sequence>MANLKKFLQNVFLFKEPEEKEAFILEETRQEKEELIEETRQEKEELRSTDSKKGGIISSFFSPKGKKEDESDELEEVSKDINKNLEYIKKTYNYPDNGDLIIREFKVVAKDKNLDAFIVLFDGMVDSNIVDSHILKPLMLLSNVEVKGKEKDLAQYINNHLISHSQVKMTKKMNDVIEEVNFGGAGLFIDEIDCAFACDVKGWVQRQVDKPITEIVIRGPQEAFTEGLRINTALVRKTLKDENLVVENFKVGRRSKTPCALMYIKDIANESLVEEARRRLNNINVDFIFDSGELEQLLEDSTFLPQPQMLSTERPDRTANMIAQGRLAILMHGSPFALIMPITNSDLLHSPEDAYVRFPYSNLFRIVRFVAVILSLLLPGLYVAITNFHHEMIPTDLLIAIESSREAVPFPSVMEILIMEFAFELIREAGIRIPGPIGPTLGIIGALILGQAAVAANIVSPILIIIVAVTGIGSFAVPNFAHAFSFRILRFVYIILAALTGFLGITLGIFVHGIILVSSKSFGVPFMAPLGPRTSDGVTDKLLRSPIWKQENRPDYLNVQKQRKQPKISREWAEREKKKR</sequence>
<dbReference type="PANTHER" id="PTHR22550:SF5">
    <property type="entry name" value="LEUCINE ZIPPER PROTEIN 4"/>
    <property type="match status" value="1"/>
</dbReference>
<dbReference type="Proteomes" id="UP000233534">
    <property type="component" value="Chromosome"/>
</dbReference>
<gene>
    <name evidence="5" type="primary">gerBA3</name>
    <name evidence="5" type="ORF">HVS_09715</name>
</gene>
<dbReference type="RefSeq" id="WP_101301681.1">
    <property type="nucleotide sequence ID" value="NZ_CP025197.1"/>
</dbReference>
<evidence type="ECO:0000256" key="4">
    <source>
        <dbReference type="SAM" id="Phobius"/>
    </source>
</evidence>
<protein>
    <submittedName>
        <fullName evidence="5">Spore germination protein B1</fullName>
    </submittedName>
</protein>
<evidence type="ECO:0000256" key="2">
    <source>
        <dbReference type="ARBA" id="ARBA00023136"/>
    </source>
</evidence>
<dbReference type="GO" id="GO:0009847">
    <property type="term" value="P:spore germination"/>
    <property type="evidence" value="ECO:0007669"/>
    <property type="project" value="InterPro"/>
</dbReference>
<reference evidence="5 6" key="1">
    <citation type="submission" date="2017-12" db="EMBL/GenBank/DDBJ databases">
        <title>Complete genome sequence of Herbivorax saccincola GGR1, a novel Cellulosome-producing hydrolytic bacterium in a thermophilic biogas plant, established by Illumina and Nanopore MinION sequencing.</title>
        <authorList>
            <person name="Pechtl A."/>
            <person name="Ruckert C."/>
            <person name="Koeck D.E."/>
            <person name="Maus I."/>
            <person name="Winkler A."/>
            <person name="Kalinowski J."/>
            <person name="Puhler A."/>
            <person name="Schwarz W.W."/>
            <person name="Zverlov V.V."/>
            <person name="Schluter A."/>
            <person name="Liebl W."/>
        </authorList>
    </citation>
    <scope>NUCLEOTIDE SEQUENCE [LARGE SCALE GENOMIC DNA]</scope>
    <source>
        <strain evidence="6">SR1</strain>
    </source>
</reference>
<feature type="transmembrane region" description="Helical" evidence="4">
    <location>
        <begin position="366"/>
        <end position="388"/>
    </location>
</feature>
<proteinExistence type="inferred from homology"/>
<feature type="compositionally biased region" description="Basic and acidic residues" evidence="3">
    <location>
        <begin position="35"/>
        <end position="53"/>
    </location>
</feature>
<feature type="transmembrane region" description="Helical" evidence="4">
    <location>
        <begin position="438"/>
        <end position="456"/>
    </location>
</feature>
<keyword evidence="6" id="KW-1185">Reference proteome</keyword>
<evidence type="ECO:0000313" key="6">
    <source>
        <dbReference type="Proteomes" id="UP000233534"/>
    </source>
</evidence>
<keyword evidence="4" id="KW-0812">Transmembrane</keyword>
<dbReference type="EMBL" id="CP025197">
    <property type="protein sequence ID" value="AUG57841.1"/>
    <property type="molecule type" value="Genomic_DNA"/>
</dbReference>
<dbReference type="AlphaFoldDB" id="A0A2K9EML6"/>